<organism evidence="1">
    <name type="scientific">marine metagenome</name>
    <dbReference type="NCBI Taxonomy" id="408172"/>
    <lineage>
        <taxon>unclassified sequences</taxon>
        <taxon>metagenomes</taxon>
        <taxon>ecological metagenomes</taxon>
    </lineage>
</organism>
<accession>A0A381P670</accession>
<gene>
    <name evidence="1" type="ORF">METZ01_LOCUS15194</name>
</gene>
<sequence>MTVDIDINIKTIILNNITLQKVLFLVSI</sequence>
<protein>
    <submittedName>
        <fullName evidence="1">Uncharacterized protein</fullName>
    </submittedName>
</protein>
<dbReference type="AlphaFoldDB" id="A0A381P670"/>
<reference evidence="1" key="1">
    <citation type="submission" date="2018-05" db="EMBL/GenBank/DDBJ databases">
        <authorList>
            <person name="Lanie J.A."/>
            <person name="Ng W.-L."/>
            <person name="Kazmierczak K.M."/>
            <person name="Andrzejewski T.M."/>
            <person name="Davidsen T.M."/>
            <person name="Wayne K.J."/>
            <person name="Tettelin H."/>
            <person name="Glass J.I."/>
            <person name="Rusch D."/>
            <person name="Podicherti R."/>
            <person name="Tsui H.-C.T."/>
            <person name="Winkler M.E."/>
        </authorList>
    </citation>
    <scope>NUCLEOTIDE SEQUENCE</scope>
</reference>
<evidence type="ECO:0000313" key="1">
    <source>
        <dbReference type="EMBL" id="SUZ62340.1"/>
    </source>
</evidence>
<name>A0A381P670_9ZZZZ</name>
<dbReference type="EMBL" id="UINC01000864">
    <property type="protein sequence ID" value="SUZ62340.1"/>
    <property type="molecule type" value="Genomic_DNA"/>
</dbReference>
<proteinExistence type="predicted"/>